<evidence type="ECO:0000313" key="2">
    <source>
        <dbReference type="EMBL" id="MBA0764639.1"/>
    </source>
</evidence>
<evidence type="ECO:0000256" key="1">
    <source>
        <dbReference type="SAM" id="Phobius"/>
    </source>
</evidence>
<name>A0A7J9DV79_9ROSI</name>
<protein>
    <submittedName>
        <fullName evidence="2">Uncharacterized protein</fullName>
    </submittedName>
</protein>
<keyword evidence="1" id="KW-1133">Transmembrane helix</keyword>
<gene>
    <name evidence="2" type="ORF">Gotri_013966</name>
</gene>
<feature type="transmembrane region" description="Helical" evidence="1">
    <location>
        <begin position="38"/>
        <end position="57"/>
    </location>
</feature>
<dbReference type="Proteomes" id="UP000593568">
    <property type="component" value="Unassembled WGS sequence"/>
</dbReference>
<reference evidence="2 3" key="1">
    <citation type="journal article" date="2019" name="Genome Biol. Evol.">
        <title>Insights into the evolution of the New World diploid cottons (Gossypium, subgenus Houzingenia) based on genome sequencing.</title>
        <authorList>
            <person name="Grover C.E."/>
            <person name="Arick M.A. 2nd"/>
            <person name="Thrash A."/>
            <person name="Conover J.L."/>
            <person name="Sanders W.S."/>
            <person name="Peterson D.G."/>
            <person name="Frelichowski J.E."/>
            <person name="Scheffler J.A."/>
            <person name="Scheffler B.E."/>
            <person name="Wendel J.F."/>
        </authorList>
    </citation>
    <scope>NUCLEOTIDE SEQUENCE [LARGE SCALE GENOMIC DNA]</scope>
    <source>
        <strain evidence="2">8</strain>
        <tissue evidence="2">Leaf</tissue>
    </source>
</reference>
<evidence type="ECO:0000313" key="3">
    <source>
        <dbReference type="Proteomes" id="UP000593568"/>
    </source>
</evidence>
<proteinExistence type="predicted"/>
<keyword evidence="3" id="KW-1185">Reference proteome</keyword>
<accession>A0A7J9DV79</accession>
<keyword evidence="1" id="KW-0812">Transmembrane</keyword>
<comment type="caution">
    <text evidence="2">The sequence shown here is derived from an EMBL/GenBank/DDBJ whole genome shotgun (WGS) entry which is preliminary data.</text>
</comment>
<sequence>MKPHIVNRTSHPIRAMPNLCLLNSHQNKYMGETPLTFYFFYIYIFSQGNRVCLIIWIE</sequence>
<organism evidence="2 3">
    <name type="scientific">Gossypium trilobum</name>
    <dbReference type="NCBI Taxonomy" id="34281"/>
    <lineage>
        <taxon>Eukaryota</taxon>
        <taxon>Viridiplantae</taxon>
        <taxon>Streptophyta</taxon>
        <taxon>Embryophyta</taxon>
        <taxon>Tracheophyta</taxon>
        <taxon>Spermatophyta</taxon>
        <taxon>Magnoliopsida</taxon>
        <taxon>eudicotyledons</taxon>
        <taxon>Gunneridae</taxon>
        <taxon>Pentapetalae</taxon>
        <taxon>rosids</taxon>
        <taxon>malvids</taxon>
        <taxon>Malvales</taxon>
        <taxon>Malvaceae</taxon>
        <taxon>Malvoideae</taxon>
        <taxon>Gossypium</taxon>
    </lineage>
</organism>
<keyword evidence="1" id="KW-0472">Membrane</keyword>
<dbReference type="EMBL" id="JABEZW010000005">
    <property type="protein sequence ID" value="MBA0764639.1"/>
    <property type="molecule type" value="Genomic_DNA"/>
</dbReference>
<dbReference type="AlphaFoldDB" id="A0A7J9DV79"/>